<dbReference type="EMBL" id="JABWSX010000003">
    <property type="protein sequence ID" value="NVL12056.1"/>
    <property type="molecule type" value="Genomic_DNA"/>
</dbReference>
<comment type="caution">
    <text evidence="1">The sequence shown here is derived from an EMBL/GenBank/DDBJ whole genome shotgun (WGS) entry which is preliminary data.</text>
</comment>
<evidence type="ECO:0000313" key="1">
    <source>
        <dbReference type="EMBL" id="NVL12056.1"/>
    </source>
</evidence>
<organism evidence="1">
    <name type="scientific">Bradyrhizobium quebecense</name>
    <dbReference type="NCBI Taxonomy" id="2748629"/>
    <lineage>
        <taxon>Bacteria</taxon>
        <taxon>Pseudomonadati</taxon>
        <taxon>Pseudomonadota</taxon>
        <taxon>Alphaproteobacteria</taxon>
        <taxon>Hyphomicrobiales</taxon>
        <taxon>Nitrobacteraceae</taxon>
        <taxon>Bradyrhizobium</taxon>
    </lineage>
</organism>
<name>A0A973WZF2_9BRAD</name>
<dbReference type="AlphaFoldDB" id="A0A973WZF2"/>
<proteinExistence type="predicted"/>
<accession>A0A973WZF2</accession>
<dbReference type="RefSeq" id="WP_176535468.1">
    <property type="nucleotide sequence ID" value="NZ_CP088023.1"/>
</dbReference>
<protein>
    <submittedName>
        <fullName evidence="1">Uncharacterized protein</fullName>
    </submittedName>
</protein>
<reference evidence="1" key="1">
    <citation type="submission" date="2020-06" db="EMBL/GenBank/DDBJ databases">
        <title>Whole Genome Sequence of Bradyrhizobium sp. Strain 66S1MB.</title>
        <authorList>
            <person name="Bromfield E."/>
            <person name="Cloutier S."/>
        </authorList>
    </citation>
    <scope>NUCLEOTIDE SEQUENCE</scope>
    <source>
        <strain evidence="1">66S1MB</strain>
    </source>
</reference>
<gene>
    <name evidence="1" type="ORF">HU230_41855</name>
</gene>
<sequence length="93" mass="10306">MSNLGVQLLDLAFARFLALAPDTRIKGPRRLVQQLLLPGIAWLSKEGNRTVVVDLDRKVTREATPEELETGVFFASYDDYAASNGIRTERTAA</sequence>